<name>A0ABX1SGU0_9PSEU</name>
<dbReference type="InterPro" id="IPR008920">
    <property type="entry name" value="TF_FadR/GntR_C"/>
</dbReference>
<dbReference type="InterPro" id="IPR011711">
    <property type="entry name" value="GntR_C"/>
</dbReference>
<comment type="caution">
    <text evidence="5">The sequence shown here is derived from an EMBL/GenBank/DDBJ whole genome shotgun (WGS) entry which is preliminary data.</text>
</comment>
<dbReference type="PRINTS" id="PR00035">
    <property type="entry name" value="HTHGNTR"/>
</dbReference>
<dbReference type="PANTHER" id="PTHR43537">
    <property type="entry name" value="TRANSCRIPTIONAL REGULATOR, GNTR FAMILY"/>
    <property type="match status" value="1"/>
</dbReference>
<keyword evidence="2" id="KW-0238">DNA-binding</keyword>
<keyword evidence="6" id="KW-1185">Reference proteome</keyword>
<dbReference type="Gene3D" id="1.20.120.530">
    <property type="entry name" value="GntR ligand-binding domain-like"/>
    <property type="match status" value="1"/>
</dbReference>
<sequence length="256" mass="26829">MTTQTGDVALTLGKVTTRSDLVAESLRAAILSGRLRPGQTLVERQLATMLGVSKTPVREALIALTSSGLIVMSRHAGAVVRTLCAPEVRKIYELRLLLEPWAVGRATQRDAAGAARHAREALAEAEAMAAADDQVGLNLANRRFHRELYSRADNELVTAQLDQMQDLIALALQVAEVWTGGARPFGSVERAEHAGILSAVEAGDHRRAEALAREHVVHAGSALDLAPAPAFPAVVGAEPDVAGHSAAAPSDGPGAA</sequence>
<dbReference type="EMBL" id="JAAXLA010000042">
    <property type="protein sequence ID" value="NMH99777.1"/>
    <property type="molecule type" value="Genomic_DNA"/>
</dbReference>
<protein>
    <submittedName>
        <fullName evidence="5">GntR family transcriptional regulator</fullName>
    </submittedName>
</protein>
<dbReference type="CDD" id="cd07377">
    <property type="entry name" value="WHTH_GntR"/>
    <property type="match status" value="1"/>
</dbReference>
<evidence type="ECO:0000259" key="4">
    <source>
        <dbReference type="PROSITE" id="PS50949"/>
    </source>
</evidence>
<reference evidence="5 6" key="1">
    <citation type="submission" date="2020-04" db="EMBL/GenBank/DDBJ databases">
        <authorList>
            <person name="Klaysubun C."/>
            <person name="Duangmal K."/>
            <person name="Lipun K."/>
        </authorList>
    </citation>
    <scope>NUCLEOTIDE SEQUENCE [LARGE SCALE GENOMIC DNA]</scope>
    <source>
        <strain evidence="5 6">K10HN5</strain>
    </source>
</reference>
<dbReference type="Pfam" id="PF07729">
    <property type="entry name" value="FCD"/>
    <property type="match status" value="1"/>
</dbReference>
<dbReference type="InterPro" id="IPR000524">
    <property type="entry name" value="Tscrpt_reg_HTH_GntR"/>
</dbReference>
<feature type="domain" description="HTH gntR-type" evidence="4">
    <location>
        <begin position="16"/>
        <end position="83"/>
    </location>
</feature>
<dbReference type="PANTHER" id="PTHR43537:SF24">
    <property type="entry name" value="GLUCONATE OPERON TRANSCRIPTIONAL REPRESSOR"/>
    <property type="match status" value="1"/>
</dbReference>
<evidence type="ECO:0000313" key="5">
    <source>
        <dbReference type="EMBL" id="NMH99777.1"/>
    </source>
</evidence>
<dbReference type="InterPro" id="IPR036390">
    <property type="entry name" value="WH_DNA-bd_sf"/>
</dbReference>
<dbReference type="SMART" id="SM00345">
    <property type="entry name" value="HTH_GNTR"/>
    <property type="match status" value="1"/>
</dbReference>
<dbReference type="RefSeq" id="WP_169383259.1">
    <property type="nucleotide sequence ID" value="NZ_JAAXLA010000042.1"/>
</dbReference>
<evidence type="ECO:0000256" key="3">
    <source>
        <dbReference type="ARBA" id="ARBA00023163"/>
    </source>
</evidence>
<dbReference type="Proteomes" id="UP000820669">
    <property type="component" value="Unassembled WGS sequence"/>
</dbReference>
<keyword evidence="1" id="KW-0805">Transcription regulation</keyword>
<accession>A0ABX1SGU0</accession>
<dbReference type="Pfam" id="PF00392">
    <property type="entry name" value="GntR"/>
    <property type="match status" value="1"/>
</dbReference>
<dbReference type="Gene3D" id="1.10.10.10">
    <property type="entry name" value="Winged helix-like DNA-binding domain superfamily/Winged helix DNA-binding domain"/>
    <property type="match status" value="1"/>
</dbReference>
<evidence type="ECO:0000313" key="6">
    <source>
        <dbReference type="Proteomes" id="UP000820669"/>
    </source>
</evidence>
<dbReference type="SUPFAM" id="SSF48008">
    <property type="entry name" value="GntR ligand-binding domain-like"/>
    <property type="match status" value="1"/>
</dbReference>
<organism evidence="5 6">
    <name type="scientific">Pseudonocardia acidicola</name>
    <dbReference type="NCBI Taxonomy" id="2724939"/>
    <lineage>
        <taxon>Bacteria</taxon>
        <taxon>Bacillati</taxon>
        <taxon>Actinomycetota</taxon>
        <taxon>Actinomycetes</taxon>
        <taxon>Pseudonocardiales</taxon>
        <taxon>Pseudonocardiaceae</taxon>
        <taxon>Pseudonocardia</taxon>
    </lineage>
</organism>
<evidence type="ECO:0000256" key="2">
    <source>
        <dbReference type="ARBA" id="ARBA00023125"/>
    </source>
</evidence>
<dbReference type="SUPFAM" id="SSF46785">
    <property type="entry name" value="Winged helix' DNA-binding domain"/>
    <property type="match status" value="1"/>
</dbReference>
<dbReference type="PROSITE" id="PS50949">
    <property type="entry name" value="HTH_GNTR"/>
    <property type="match status" value="1"/>
</dbReference>
<evidence type="ECO:0000256" key="1">
    <source>
        <dbReference type="ARBA" id="ARBA00023015"/>
    </source>
</evidence>
<keyword evidence="3" id="KW-0804">Transcription</keyword>
<dbReference type="InterPro" id="IPR036388">
    <property type="entry name" value="WH-like_DNA-bd_sf"/>
</dbReference>
<proteinExistence type="predicted"/>
<gene>
    <name evidence="5" type="ORF">HF526_21015</name>
</gene>
<dbReference type="SMART" id="SM00895">
    <property type="entry name" value="FCD"/>
    <property type="match status" value="1"/>
</dbReference>